<name>A0A177N4W2_9GAMM</name>
<comment type="caution">
    <text evidence="1">The sequence shown here is derived from an EMBL/GenBank/DDBJ whole genome shotgun (WGS) entry which is preliminary data.</text>
</comment>
<dbReference type="RefSeq" id="WP_064031340.1">
    <property type="nucleotide sequence ID" value="NZ_LUUK01000216.1"/>
</dbReference>
<proteinExistence type="predicted"/>
<accession>A0A177N4W2</accession>
<dbReference type="STRING" id="702114.A1355_13900"/>
<gene>
    <name evidence="1" type="ORF">A1355_13900</name>
</gene>
<evidence type="ECO:0000313" key="2">
    <source>
        <dbReference type="Proteomes" id="UP000077628"/>
    </source>
</evidence>
<dbReference type="EMBL" id="LUUK01000216">
    <property type="protein sequence ID" value="OAI12861.1"/>
    <property type="molecule type" value="Genomic_DNA"/>
</dbReference>
<dbReference type="Proteomes" id="UP000077628">
    <property type="component" value="Unassembled WGS sequence"/>
</dbReference>
<protein>
    <submittedName>
        <fullName evidence="1">Uncharacterized protein</fullName>
    </submittedName>
</protein>
<sequence length="59" mass="6277">MMKNYVHEIAQCTAAILISAMPFSVNASVDPLQSIKPAAFEVSVDGDASEPPLLGEQDE</sequence>
<reference evidence="2" key="1">
    <citation type="submission" date="2016-03" db="EMBL/GenBank/DDBJ databases">
        <authorList>
            <person name="Heylen K."/>
            <person name="De Vos P."/>
            <person name="Vekeman B."/>
        </authorList>
    </citation>
    <scope>NUCLEOTIDE SEQUENCE [LARGE SCALE GENOMIC DNA]</scope>
    <source>
        <strain evidence="2">R-45383</strain>
    </source>
</reference>
<organism evidence="1 2">
    <name type="scientific">Methylomonas koyamae</name>
    <dbReference type="NCBI Taxonomy" id="702114"/>
    <lineage>
        <taxon>Bacteria</taxon>
        <taxon>Pseudomonadati</taxon>
        <taxon>Pseudomonadota</taxon>
        <taxon>Gammaproteobacteria</taxon>
        <taxon>Methylococcales</taxon>
        <taxon>Methylococcaceae</taxon>
        <taxon>Methylomonas</taxon>
    </lineage>
</organism>
<keyword evidence="2" id="KW-1185">Reference proteome</keyword>
<dbReference type="AlphaFoldDB" id="A0A177N4W2"/>
<evidence type="ECO:0000313" key="1">
    <source>
        <dbReference type="EMBL" id="OAI12861.1"/>
    </source>
</evidence>